<accession>A0A853CWZ7</accession>
<dbReference type="GO" id="GO:0071422">
    <property type="term" value="P:succinate transmembrane transport"/>
    <property type="evidence" value="ECO:0007669"/>
    <property type="project" value="TreeGrafter"/>
</dbReference>
<feature type="transmembrane region" description="Helical" evidence="7">
    <location>
        <begin position="84"/>
        <end position="103"/>
    </location>
</feature>
<dbReference type="PANTHER" id="PTHR30178">
    <property type="entry name" value="INNER MEMBRANE PROTEIN YAAH"/>
    <property type="match status" value="1"/>
</dbReference>
<evidence type="ECO:0000313" key="9">
    <source>
        <dbReference type="Proteomes" id="UP000578352"/>
    </source>
</evidence>
<comment type="caution">
    <text evidence="8">The sequence shown here is derived from an EMBL/GenBank/DDBJ whole genome shotgun (WGS) entry which is preliminary data.</text>
</comment>
<dbReference type="EMBL" id="JACCFL010000001">
    <property type="protein sequence ID" value="NYJ25012.1"/>
    <property type="molecule type" value="Genomic_DNA"/>
</dbReference>
<dbReference type="Pfam" id="PF01184">
    <property type="entry name" value="Gpr1_Fun34_YaaH"/>
    <property type="match status" value="1"/>
</dbReference>
<dbReference type="Proteomes" id="UP000578352">
    <property type="component" value="Unassembled WGS sequence"/>
</dbReference>
<evidence type="ECO:0000256" key="3">
    <source>
        <dbReference type="ARBA" id="ARBA00022692"/>
    </source>
</evidence>
<organism evidence="8 9">
    <name type="scientific">Leifsonia shinshuensis</name>
    <dbReference type="NCBI Taxonomy" id="150026"/>
    <lineage>
        <taxon>Bacteria</taxon>
        <taxon>Bacillati</taxon>
        <taxon>Actinomycetota</taxon>
        <taxon>Actinomycetes</taxon>
        <taxon>Micrococcales</taxon>
        <taxon>Microbacteriaceae</taxon>
        <taxon>Leifsonia</taxon>
    </lineage>
</organism>
<feature type="transmembrane region" description="Helical" evidence="7">
    <location>
        <begin position="144"/>
        <end position="165"/>
    </location>
</feature>
<keyword evidence="5 7" id="KW-0472">Membrane</keyword>
<feature type="compositionally biased region" description="Low complexity" evidence="6">
    <location>
        <begin position="8"/>
        <end position="22"/>
    </location>
</feature>
<dbReference type="PANTHER" id="PTHR30178:SF3">
    <property type="entry name" value="SUCCINATE-ACETATE_PROTON SYMPORTER SATP"/>
    <property type="match status" value="1"/>
</dbReference>
<gene>
    <name evidence="8" type="ORF">HNR13_003299</name>
</gene>
<dbReference type="AlphaFoldDB" id="A0A853CWZ7"/>
<comment type="similarity">
    <text evidence="2">Belongs to the acetate uptake transporter (AceTr) (TC 2.A.96) family.</text>
</comment>
<feature type="transmembrane region" description="Helical" evidence="7">
    <location>
        <begin position="171"/>
        <end position="191"/>
    </location>
</feature>
<dbReference type="GO" id="GO:0005886">
    <property type="term" value="C:plasma membrane"/>
    <property type="evidence" value="ECO:0007669"/>
    <property type="project" value="TreeGrafter"/>
</dbReference>
<dbReference type="InterPro" id="IPR000791">
    <property type="entry name" value="Gpr1/Fun34/SatP-like"/>
</dbReference>
<sequence length="207" mass="20928">MSATAERAIAPSTTPATAPDTARAGVADPGPLGLAAFALTTMLLSLANAGIVTEAGATAVAMALFCGGLTQFAAGLWEFARGNTFGATAFTSYGAFWLAFWWLRTAPGLAEDAGSAGVGFFLLAWTIFTSLMTVAAAKTNGATLTVFVLLTLTFVALSIGDLAGAAGATQAGGWLGLATAAVALYTAWAGVTNATWKRDVLPVWPRG</sequence>
<dbReference type="RefSeq" id="WP_179607534.1">
    <property type="nucleotide sequence ID" value="NZ_BAABEH010000001.1"/>
</dbReference>
<feature type="transmembrane region" description="Helical" evidence="7">
    <location>
        <begin position="32"/>
        <end position="51"/>
    </location>
</feature>
<evidence type="ECO:0000256" key="2">
    <source>
        <dbReference type="ARBA" id="ARBA00005587"/>
    </source>
</evidence>
<keyword evidence="4 7" id="KW-1133">Transmembrane helix</keyword>
<evidence type="ECO:0000313" key="8">
    <source>
        <dbReference type="EMBL" id="NYJ25012.1"/>
    </source>
</evidence>
<evidence type="ECO:0000256" key="4">
    <source>
        <dbReference type="ARBA" id="ARBA00022989"/>
    </source>
</evidence>
<dbReference type="NCBIfam" id="NF038013">
    <property type="entry name" value="AceTr_1"/>
    <property type="match status" value="1"/>
</dbReference>
<keyword evidence="3 7" id="KW-0812">Transmembrane</keyword>
<evidence type="ECO:0000256" key="5">
    <source>
        <dbReference type="ARBA" id="ARBA00023136"/>
    </source>
</evidence>
<evidence type="ECO:0000256" key="7">
    <source>
        <dbReference type="SAM" id="Phobius"/>
    </source>
</evidence>
<name>A0A853CWZ7_9MICO</name>
<dbReference type="InterPro" id="IPR047623">
    <property type="entry name" value="SatP"/>
</dbReference>
<feature type="transmembrane region" description="Helical" evidence="7">
    <location>
        <begin position="115"/>
        <end position="137"/>
    </location>
</feature>
<proteinExistence type="inferred from homology"/>
<evidence type="ECO:0000256" key="6">
    <source>
        <dbReference type="SAM" id="MobiDB-lite"/>
    </source>
</evidence>
<reference evidence="8 9" key="1">
    <citation type="submission" date="2020-07" db="EMBL/GenBank/DDBJ databases">
        <title>Sequencing the genomes of 1000 actinobacteria strains.</title>
        <authorList>
            <person name="Klenk H.-P."/>
        </authorList>
    </citation>
    <scope>NUCLEOTIDE SEQUENCE [LARGE SCALE GENOMIC DNA]</scope>
    <source>
        <strain evidence="8 9">DSM 15165</strain>
    </source>
</reference>
<feature type="transmembrane region" description="Helical" evidence="7">
    <location>
        <begin position="57"/>
        <end position="77"/>
    </location>
</feature>
<dbReference type="GO" id="GO:0015360">
    <property type="term" value="F:acetate:proton symporter activity"/>
    <property type="evidence" value="ECO:0007669"/>
    <property type="project" value="TreeGrafter"/>
</dbReference>
<protein>
    <submittedName>
        <fullName evidence="8">Uncharacterized protein</fullName>
    </submittedName>
</protein>
<evidence type="ECO:0000256" key="1">
    <source>
        <dbReference type="ARBA" id="ARBA00004141"/>
    </source>
</evidence>
<feature type="region of interest" description="Disordered" evidence="6">
    <location>
        <begin position="1"/>
        <end position="22"/>
    </location>
</feature>
<comment type="subcellular location">
    <subcellularLocation>
        <location evidence="1">Membrane</location>
        <topology evidence="1">Multi-pass membrane protein</topology>
    </subcellularLocation>
</comment>